<dbReference type="NCBIfam" id="TIGR01552">
    <property type="entry name" value="phd_fam"/>
    <property type="match status" value="1"/>
</dbReference>
<evidence type="ECO:0000313" key="3">
    <source>
        <dbReference type="EMBL" id="KKN79414.1"/>
    </source>
</evidence>
<dbReference type="SUPFAM" id="SSF143120">
    <property type="entry name" value="YefM-like"/>
    <property type="match status" value="1"/>
</dbReference>
<organism evidence="3">
    <name type="scientific">marine sediment metagenome</name>
    <dbReference type="NCBI Taxonomy" id="412755"/>
    <lineage>
        <taxon>unclassified sequences</taxon>
        <taxon>metagenomes</taxon>
        <taxon>ecological metagenomes</taxon>
    </lineage>
</organism>
<reference evidence="3" key="1">
    <citation type="journal article" date="2015" name="Nature">
        <title>Complex archaea that bridge the gap between prokaryotes and eukaryotes.</title>
        <authorList>
            <person name="Spang A."/>
            <person name="Saw J.H."/>
            <person name="Jorgensen S.L."/>
            <person name="Zaremba-Niedzwiedzka K."/>
            <person name="Martijn J."/>
            <person name="Lind A.E."/>
            <person name="van Eijk R."/>
            <person name="Schleper C."/>
            <person name="Guy L."/>
            <person name="Ettema T.J."/>
        </authorList>
    </citation>
    <scope>NUCLEOTIDE SEQUENCE</scope>
</reference>
<feature type="region of interest" description="Disordered" evidence="2">
    <location>
        <begin position="1"/>
        <end position="24"/>
    </location>
</feature>
<feature type="compositionally biased region" description="Basic and acidic residues" evidence="2">
    <location>
        <begin position="15"/>
        <end position="24"/>
    </location>
</feature>
<name>A0A0F9TJH2_9ZZZZ</name>
<dbReference type="AlphaFoldDB" id="A0A0F9TJH2"/>
<proteinExistence type="inferred from homology"/>
<dbReference type="InterPro" id="IPR036165">
    <property type="entry name" value="YefM-like_sf"/>
</dbReference>
<dbReference type="Pfam" id="PF02604">
    <property type="entry name" value="PhdYeFM_antitox"/>
    <property type="match status" value="1"/>
</dbReference>
<comment type="similarity">
    <text evidence="1">Belongs to the phD/YefM antitoxin family.</text>
</comment>
<protein>
    <recommendedName>
        <fullName evidence="4">Antitoxin</fullName>
    </recommendedName>
</protein>
<accession>A0A0F9TJH2</accession>
<comment type="caution">
    <text evidence="3">The sequence shown here is derived from an EMBL/GenBank/DDBJ whole genome shotgun (WGS) entry which is preliminary data.</text>
</comment>
<gene>
    <name evidence="3" type="ORF">LCGC14_0340750</name>
</gene>
<evidence type="ECO:0008006" key="4">
    <source>
        <dbReference type="Google" id="ProtNLM"/>
    </source>
</evidence>
<evidence type="ECO:0000256" key="1">
    <source>
        <dbReference type="ARBA" id="ARBA00009981"/>
    </source>
</evidence>
<dbReference type="InterPro" id="IPR006442">
    <property type="entry name" value="Antitoxin_Phd/YefM"/>
</dbReference>
<dbReference type="Gene3D" id="3.40.1620.10">
    <property type="entry name" value="YefM-like domain"/>
    <property type="match status" value="1"/>
</dbReference>
<sequence>MQTFGSRAFNQQHGRVKEAARKAPVRITERGEPAFVLMSEAEYRRLSRQRPTLLDLLADPRPEADFDFSPERVDIATRDVDLD</sequence>
<dbReference type="EMBL" id="LAZR01000248">
    <property type="protein sequence ID" value="KKN79414.1"/>
    <property type="molecule type" value="Genomic_DNA"/>
</dbReference>
<evidence type="ECO:0000256" key="2">
    <source>
        <dbReference type="SAM" id="MobiDB-lite"/>
    </source>
</evidence>
<feature type="compositionally biased region" description="Polar residues" evidence="2">
    <location>
        <begin position="1"/>
        <end position="13"/>
    </location>
</feature>